<evidence type="ECO:0000313" key="3">
    <source>
        <dbReference type="Proteomes" id="UP000334019"/>
    </source>
</evidence>
<proteinExistence type="predicted"/>
<dbReference type="KEGG" id="atq:GH723_06840"/>
<dbReference type="Gene3D" id="3.40.1520.20">
    <property type="match status" value="1"/>
</dbReference>
<accession>A0A5Q2RLB1</accession>
<reference evidence="2 3" key="1">
    <citation type="submission" date="2019-11" db="EMBL/GenBank/DDBJ databases">
        <authorList>
            <person name="He Y."/>
        </authorList>
    </citation>
    <scope>NUCLEOTIDE SEQUENCE [LARGE SCALE GENOMIC DNA]</scope>
    <source>
        <strain evidence="2 3">SCSIO 58843</strain>
    </source>
</reference>
<feature type="domain" description="BON" evidence="1">
    <location>
        <begin position="84"/>
        <end position="153"/>
    </location>
</feature>
<dbReference type="EMBL" id="CP045851">
    <property type="protein sequence ID" value="QGG94847.1"/>
    <property type="molecule type" value="Genomic_DNA"/>
</dbReference>
<dbReference type="InterPro" id="IPR007055">
    <property type="entry name" value="BON_dom"/>
</dbReference>
<organism evidence="2 3">
    <name type="scientific">Actinomarinicola tropica</name>
    <dbReference type="NCBI Taxonomy" id="2789776"/>
    <lineage>
        <taxon>Bacteria</taxon>
        <taxon>Bacillati</taxon>
        <taxon>Actinomycetota</taxon>
        <taxon>Acidimicrobiia</taxon>
        <taxon>Acidimicrobiales</taxon>
        <taxon>Iamiaceae</taxon>
        <taxon>Actinomarinicola</taxon>
    </lineage>
</organism>
<evidence type="ECO:0000313" key="2">
    <source>
        <dbReference type="EMBL" id="QGG94847.1"/>
    </source>
</evidence>
<dbReference type="Proteomes" id="UP000334019">
    <property type="component" value="Chromosome"/>
</dbReference>
<protein>
    <submittedName>
        <fullName evidence="2">BON domain-containing protein</fullName>
    </submittedName>
</protein>
<gene>
    <name evidence="2" type="ORF">GH723_06840</name>
</gene>
<dbReference type="PROSITE" id="PS50914">
    <property type="entry name" value="BON"/>
    <property type="match status" value="1"/>
</dbReference>
<name>A0A5Q2RLB1_9ACTN</name>
<dbReference type="Pfam" id="PF04972">
    <property type="entry name" value="BON"/>
    <property type="match status" value="1"/>
</dbReference>
<dbReference type="AlphaFoldDB" id="A0A5Q2RLB1"/>
<keyword evidence="3" id="KW-1185">Reference proteome</keyword>
<dbReference type="RefSeq" id="WP_153758955.1">
    <property type="nucleotide sequence ID" value="NZ_CP045851.1"/>
</dbReference>
<sequence length="160" mass="16333">MIRTLIALPFRLVALVVAIPTRLSARLLRFSVVTAARTTRLAVRSSLISFAVGVGLGWFLSTPTGRYATGVALDAVRGRRAPVDDAALAGRVRAALEGGPATSHLPQPQVAVAGGVVTLSGGVPDETTRTELLAAAATTEGVVSVVDRLVVGADPQGATV</sequence>
<evidence type="ECO:0000259" key="1">
    <source>
        <dbReference type="PROSITE" id="PS50914"/>
    </source>
</evidence>